<comment type="similarity">
    <text evidence="1 15">In the C-terminal section; belongs to the flavoprotein pyridine nucleotide cytochrome reductase family.</text>
</comment>
<keyword evidence="7 15" id="KW-0479">Metal-binding</keyword>
<comment type="caution">
    <text evidence="15">Lacks conserved residue(s) required for the propagation of feature annotation.</text>
</comment>
<comment type="function">
    <text evidence="15">Is involved in NO detoxification in an aerobic process, termed nitric oxide dioxygenase (NOD) reaction that utilizes O(2) and NAD(P)H to convert NO to nitrate, which protects the bacterium from various noxious nitrogen compounds. Therefore, plays a central role in the inducible response to nitrosative stress.</text>
</comment>
<dbReference type="NCBIfam" id="NF009805">
    <property type="entry name" value="PRK13289.1"/>
    <property type="match status" value="1"/>
</dbReference>
<keyword evidence="19" id="KW-1185">Reference proteome</keyword>
<evidence type="ECO:0000256" key="6">
    <source>
        <dbReference type="ARBA" id="ARBA00022630"/>
    </source>
</evidence>
<keyword evidence="12 15" id="KW-0520">NAD</keyword>
<dbReference type="Pfam" id="PF00042">
    <property type="entry name" value="Globin"/>
    <property type="match status" value="1"/>
</dbReference>
<feature type="binding site" evidence="15">
    <location>
        <begin position="275"/>
        <end position="280"/>
    </location>
    <ligand>
        <name>NADP(+)</name>
        <dbReference type="ChEBI" id="CHEBI:58349"/>
    </ligand>
</feature>
<evidence type="ECO:0000256" key="10">
    <source>
        <dbReference type="ARBA" id="ARBA00023002"/>
    </source>
</evidence>
<evidence type="ECO:0000256" key="5">
    <source>
        <dbReference type="ARBA" id="ARBA00022621"/>
    </source>
</evidence>
<dbReference type="PANTHER" id="PTHR43396">
    <property type="entry name" value="FLAVOHEMOPROTEIN"/>
    <property type="match status" value="1"/>
</dbReference>
<dbReference type="Gene3D" id="3.40.50.80">
    <property type="entry name" value="Nucleotide-binding domain of ferredoxin-NADP reductase (FNR) module"/>
    <property type="match status" value="1"/>
</dbReference>
<evidence type="ECO:0000256" key="7">
    <source>
        <dbReference type="ARBA" id="ARBA00022723"/>
    </source>
</evidence>
<feature type="active site" description="Charge relay system" evidence="15">
    <location>
        <position position="95"/>
    </location>
</feature>
<proteinExistence type="inferred from homology"/>
<evidence type="ECO:0000256" key="8">
    <source>
        <dbReference type="ARBA" id="ARBA00022827"/>
    </source>
</evidence>
<dbReference type="InterPro" id="IPR017938">
    <property type="entry name" value="Riboflavin_synthase-like_b-brl"/>
</dbReference>
<feature type="domain" description="FAD-binding FR-type" evidence="17">
    <location>
        <begin position="152"/>
        <end position="263"/>
    </location>
</feature>
<comment type="catalytic activity">
    <reaction evidence="14 15">
        <text>2 nitric oxide + NADPH + 2 O2 = 2 nitrate + NADP(+) + H(+)</text>
        <dbReference type="Rhea" id="RHEA:19465"/>
        <dbReference type="ChEBI" id="CHEBI:15378"/>
        <dbReference type="ChEBI" id="CHEBI:15379"/>
        <dbReference type="ChEBI" id="CHEBI:16480"/>
        <dbReference type="ChEBI" id="CHEBI:17632"/>
        <dbReference type="ChEBI" id="CHEBI:57783"/>
        <dbReference type="ChEBI" id="CHEBI:58349"/>
        <dbReference type="EC" id="1.14.12.17"/>
    </reaction>
</comment>
<comment type="caution">
    <text evidence="18">The sequence shown here is derived from an EMBL/GenBank/DDBJ whole genome shotgun (WGS) entry which is preliminary data.</text>
</comment>
<dbReference type="GO" id="GO:0008941">
    <property type="term" value="F:nitric oxide dioxygenase NAD(P)H activity"/>
    <property type="evidence" value="ECO:0007669"/>
    <property type="project" value="UniProtKB-EC"/>
</dbReference>
<dbReference type="PANTHER" id="PTHR43396:SF3">
    <property type="entry name" value="FLAVOHEMOPROTEIN"/>
    <property type="match status" value="1"/>
</dbReference>
<keyword evidence="5 15" id="KW-0561">Oxygen transport</keyword>
<feature type="binding site" evidence="15">
    <location>
        <position position="190"/>
    </location>
    <ligand>
        <name>FAD</name>
        <dbReference type="ChEBI" id="CHEBI:57692"/>
    </ligand>
</feature>
<dbReference type="RefSeq" id="WP_226371363.1">
    <property type="nucleotide sequence ID" value="NZ_JAGIKX010000023.1"/>
</dbReference>
<evidence type="ECO:0000313" key="18">
    <source>
        <dbReference type="EMBL" id="MBP2258280.1"/>
    </source>
</evidence>
<dbReference type="InterPro" id="IPR001433">
    <property type="entry name" value="OxRdtase_FAD/NAD-bd"/>
</dbReference>
<dbReference type="InterPro" id="IPR039261">
    <property type="entry name" value="FNR_nucleotide-bd"/>
</dbReference>
<dbReference type="SUPFAM" id="SSF52343">
    <property type="entry name" value="Ferredoxin reductase-like, C-terminal NADP-linked domain"/>
    <property type="match status" value="1"/>
</dbReference>
<comment type="cofactor">
    <cofactor evidence="15">
        <name>heme b</name>
        <dbReference type="ChEBI" id="CHEBI:60344"/>
    </cofactor>
    <text evidence="15">Binds 1 heme b (iron(II)-protoporphyrin IX) group per subunit.</text>
</comment>
<keyword evidence="8 15" id="KW-0274">FAD</keyword>
<evidence type="ECO:0000256" key="4">
    <source>
        <dbReference type="ARBA" id="ARBA00022617"/>
    </source>
</evidence>
<dbReference type="InterPro" id="IPR001709">
    <property type="entry name" value="Flavoprot_Pyr_Nucl_cyt_Rdtase"/>
</dbReference>
<dbReference type="PROSITE" id="PS51384">
    <property type="entry name" value="FAD_FR"/>
    <property type="match status" value="1"/>
</dbReference>
<evidence type="ECO:0000256" key="12">
    <source>
        <dbReference type="ARBA" id="ARBA00023027"/>
    </source>
</evidence>
<dbReference type="Pfam" id="PF00970">
    <property type="entry name" value="FAD_binding_6"/>
    <property type="match status" value="1"/>
</dbReference>
<evidence type="ECO:0000256" key="11">
    <source>
        <dbReference type="ARBA" id="ARBA00023004"/>
    </source>
</evidence>
<keyword evidence="11 15" id="KW-0408">Iron</keyword>
<name>A0ABS4S9T7_9BACI</name>
<comment type="cofactor">
    <cofactor evidence="15">
        <name>FAD</name>
        <dbReference type="ChEBI" id="CHEBI:57692"/>
    </cofactor>
    <text evidence="15">Binds 1 FAD per subunit.</text>
</comment>
<dbReference type="InterPro" id="IPR008333">
    <property type="entry name" value="Cbr1-like_FAD-bd_dom"/>
</dbReference>
<feature type="binding site" description="proximal binding residue" evidence="15">
    <location>
        <position position="85"/>
    </location>
    <ligand>
        <name>heme b</name>
        <dbReference type="ChEBI" id="CHEBI:60344"/>
    </ligand>
    <ligandPart>
        <name>Fe</name>
        <dbReference type="ChEBI" id="CHEBI:18248"/>
    </ligandPart>
</feature>
<feature type="site" description="Influences the redox potential of the prosthetic heme and FAD groups" evidence="15">
    <location>
        <position position="395"/>
    </location>
</feature>
<feature type="region of interest" description="Reductase" evidence="15">
    <location>
        <begin position="149"/>
        <end position="406"/>
    </location>
</feature>
<accession>A0ABS4S9T7</accession>
<comment type="catalytic activity">
    <reaction evidence="13 15">
        <text>2 nitric oxide + NADH + 2 O2 = 2 nitrate + NAD(+) + H(+)</text>
        <dbReference type="Rhea" id="RHEA:19469"/>
        <dbReference type="ChEBI" id="CHEBI:15378"/>
        <dbReference type="ChEBI" id="CHEBI:15379"/>
        <dbReference type="ChEBI" id="CHEBI:16480"/>
        <dbReference type="ChEBI" id="CHEBI:17632"/>
        <dbReference type="ChEBI" id="CHEBI:57540"/>
        <dbReference type="ChEBI" id="CHEBI:57945"/>
        <dbReference type="EC" id="1.14.12.17"/>
    </reaction>
</comment>
<evidence type="ECO:0000259" key="16">
    <source>
        <dbReference type="PROSITE" id="PS01033"/>
    </source>
</evidence>
<evidence type="ECO:0000256" key="1">
    <source>
        <dbReference type="ARBA" id="ARBA00006401"/>
    </source>
</evidence>
<dbReference type="HAMAP" id="MF_01252">
    <property type="entry name" value="Hmp"/>
    <property type="match status" value="1"/>
</dbReference>
<evidence type="ECO:0000256" key="9">
    <source>
        <dbReference type="ARBA" id="ARBA00022857"/>
    </source>
</evidence>
<dbReference type="PRINTS" id="PR00371">
    <property type="entry name" value="FPNCR"/>
</dbReference>
<dbReference type="SUPFAM" id="SSF46458">
    <property type="entry name" value="Globin-like"/>
    <property type="match status" value="1"/>
</dbReference>
<evidence type="ECO:0000256" key="15">
    <source>
        <dbReference type="HAMAP-Rule" id="MF_01252"/>
    </source>
</evidence>
<dbReference type="InterPro" id="IPR012292">
    <property type="entry name" value="Globin/Proto"/>
</dbReference>
<dbReference type="Pfam" id="PF00175">
    <property type="entry name" value="NAD_binding_1"/>
    <property type="match status" value="1"/>
</dbReference>
<dbReference type="Proteomes" id="UP001519294">
    <property type="component" value="Unassembled WGS sequence"/>
</dbReference>
<dbReference type="InterPro" id="IPR023950">
    <property type="entry name" value="Hmp"/>
</dbReference>
<evidence type="ECO:0000256" key="2">
    <source>
        <dbReference type="ARBA" id="ARBA00008414"/>
    </source>
</evidence>
<keyword evidence="3 15" id="KW-0813">Transport</keyword>
<keyword evidence="10 15" id="KW-0560">Oxidoreductase</keyword>
<feature type="site" description="Influences the redox potential of the prosthetic heme and FAD groups" evidence="15">
    <location>
        <position position="84"/>
    </location>
</feature>
<evidence type="ECO:0000256" key="14">
    <source>
        <dbReference type="ARBA" id="ARBA00049433"/>
    </source>
</evidence>
<dbReference type="InterPro" id="IPR000971">
    <property type="entry name" value="Globin"/>
</dbReference>
<keyword evidence="15" id="KW-0216">Detoxification</keyword>
<evidence type="ECO:0000256" key="13">
    <source>
        <dbReference type="ARBA" id="ARBA00048649"/>
    </source>
</evidence>
<feature type="active site" description="Charge relay system" evidence="15">
    <location>
        <position position="137"/>
    </location>
</feature>
<sequence>MLDAKTIEVVKETAPILKEHSQEIGERFYELLFSRVPELYNMFNQTNQKRGIQQGALAYGVYLAGANIDNLKAVQSMVKRVTEKHRALGVQPSQYPIVGEALIDAVKDVLGNAATNNIIEAWEKAYQAIADIFIKIESKLYQQTEQQPGGWIGNRSFYVDKKVKESEVITSFYLKPKDGKTLPAYKAGQYLTIQADIDGEKYSHIRHYSLSDAPNKEYYRISVKREDAKEGVPAGIVSNYLHNDVSEGDTLPITAPAGDFTYSSDKQPIVLLSGGVGITPMMSMLNTLIKTHAEREITFIHAAQNSKVHAMKEHVKKLAEELPNVTSYVCYSHPTDRDRAEKFYDKEGFVDLDWLKEVLSDNQKDFYYCGPLPFLKAIDSALQEWDVPKENRNYELFSPMSTIEEA</sequence>
<dbReference type="PRINTS" id="PR00410">
    <property type="entry name" value="PHEHYDRXLASE"/>
</dbReference>
<keyword evidence="6 15" id="KW-0285">Flavoprotein</keyword>
<dbReference type="EMBL" id="JAGIKX010000023">
    <property type="protein sequence ID" value="MBP2258280.1"/>
    <property type="molecule type" value="Genomic_DNA"/>
</dbReference>
<dbReference type="EC" id="1.14.12.17" evidence="15"/>
<comment type="domain">
    <text evidence="15">Consists of two distinct domains; an N-terminal heme-containing oxygen-binding domain and a C-terminal reductase domain with binding sites for FAD and NAD(P)H.</text>
</comment>
<comment type="similarity">
    <text evidence="2 15">Belongs to the globin family. Two-domain flavohemoproteins subfamily.</text>
</comment>
<feature type="domain" description="Globin" evidence="16">
    <location>
        <begin position="1"/>
        <end position="138"/>
    </location>
</feature>
<dbReference type="InterPro" id="IPR017927">
    <property type="entry name" value="FAD-bd_FR_type"/>
</dbReference>
<dbReference type="Gene3D" id="2.40.30.10">
    <property type="entry name" value="Translation factors"/>
    <property type="match status" value="1"/>
</dbReference>
<dbReference type="CDD" id="cd06184">
    <property type="entry name" value="flavohem_like_fad_nad_binding"/>
    <property type="match status" value="1"/>
</dbReference>
<reference evidence="18 19" key="1">
    <citation type="submission" date="2021-03" db="EMBL/GenBank/DDBJ databases">
        <title>Genomic Encyclopedia of Type Strains, Phase IV (KMG-IV): sequencing the most valuable type-strain genomes for metagenomic binning, comparative biology and taxonomic classification.</title>
        <authorList>
            <person name="Goeker M."/>
        </authorList>
    </citation>
    <scope>NUCLEOTIDE SEQUENCE [LARGE SCALE GENOMIC DNA]</scope>
    <source>
        <strain evidence="18 19">DSM 25790</strain>
    </source>
</reference>
<evidence type="ECO:0000256" key="3">
    <source>
        <dbReference type="ARBA" id="ARBA00022448"/>
    </source>
</evidence>
<gene>
    <name evidence="15" type="primary">hmp</name>
    <name evidence="18" type="ORF">J2Z81_002251</name>
</gene>
<dbReference type="SUPFAM" id="SSF63380">
    <property type="entry name" value="Riboflavin synthase domain-like"/>
    <property type="match status" value="1"/>
</dbReference>
<protein>
    <recommendedName>
        <fullName evidence="15">Flavohemoprotein</fullName>
    </recommendedName>
    <alternativeName>
        <fullName evidence="15">Flavohemoglobin</fullName>
    </alternativeName>
    <alternativeName>
        <fullName evidence="15">Hemoglobin-like protein</fullName>
    </alternativeName>
    <alternativeName>
        <fullName evidence="15">Nitric oxide dioxygenase</fullName>
        <shortName evidence="15">NO oxygenase</shortName>
        <shortName evidence="15">NOD</shortName>
        <ecNumber evidence="15">1.14.12.17</ecNumber>
    </alternativeName>
</protein>
<dbReference type="Gene3D" id="1.10.490.10">
    <property type="entry name" value="Globins"/>
    <property type="match status" value="1"/>
</dbReference>
<feature type="site" description="Involved in heme-bound ligand stabilization and O-O bond activation" evidence="15">
    <location>
        <position position="29"/>
    </location>
</feature>
<evidence type="ECO:0000259" key="17">
    <source>
        <dbReference type="PROSITE" id="PS51384"/>
    </source>
</evidence>
<evidence type="ECO:0000313" key="19">
    <source>
        <dbReference type="Proteomes" id="UP001519294"/>
    </source>
</evidence>
<dbReference type="PROSITE" id="PS01033">
    <property type="entry name" value="GLOBIN"/>
    <property type="match status" value="1"/>
</dbReference>
<organism evidence="18 19">
    <name type="scientific">Virgibacillus alimentarius</name>
    <dbReference type="NCBI Taxonomy" id="698769"/>
    <lineage>
        <taxon>Bacteria</taxon>
        <taxon>Bacillati</taxon>
        <taxon>Bacillota</taxon>
        <taxon>Bacilli</taxon>
        <taxon>Bacillales</taxon>
        <taxon>Bacillaceae</taxon>
        <taxon>Virgibacillus</taxon>
    </lineage>
</organism>
<keyword evidence="4 15" id="KW-0349">Heme</keyword>
<dbReference type="InterPro" id="IPR009050">
    <property type="entry name" value="Globin-like_sf"/>
</dbReference>
<keyword evidence="9 15" id="KW-0521">NADP</keyword>
<keyword evidence="18" id="KW-0223">Dioxygenase</keyword>